<evidence type="ECO:0000313" key="10">
    <source>
        <dbReference type="Proteomes" id="UP001278500"/>
    </source>
</evidence>
<dbReference type="GeneID" id="87865532"/>
<dbReference type="Proteomes" id="UP001278500">
    <property type="component" value="Unassembled WGS sequence"/>
</dbReference>
<dbReference type="AlphaFoldDB" id="A0AAE0JF60"/>
<gene>
    <name evidence="9" type="ORF">B0H65DRAFT_510228</name>
</gene>
<dbReference type="InterPro" id="IPR005828">
    <property type="entry name" value="MFS_sugar_transport-like"/>
</dbReference>
<feature type="transmembrane region" description="Helical" evidence="7">
    <location>
        <begin position="114"/>
        <end position="131"/>
    </location>
</feature>
<keyword evidence="3 7" id="KW-0812">Transmembrane</keyword>
<evidence type="ECO:0000256" key="5">
    <source>
        <dbReference type="ARBA" id="ARBA00023136"/>
    </source>
</evidence>
<evidence type="ECO:0000256" key="4">
    <source>
        <dbReference type="ARBA" id="ARBA00022989"/>
    </source>
</evidence>
<feature type="transmembrane region" description="Helical" evidence="7">
    <location>
        <begin position="466"/>
        <end position="484"/>
    </location>
</feature>
<comment type="similarity">
    <text evidence="2">Belongs to the major facilitator superfamily. Sugar transporter (TC 2.A.1.1) family.</text>
</comment>
<comment type="caution">
    <text evidence="9">The sequence shown here is derived from an EMBL/GenBank/DDBJ whole genome shotgun (WGS) entry which is preliminary data.</text>
</comment>
<dbReference type="GO" id="GO:0016020">
    <property type="term" value="C:membrane"/>
    <property type="evidence" value="ECO:0007669"/>
    <property type="project" value="UniProtKB-SubCell"/>
</dbReference>
<evidence type="ECO:0000259" key="8">
    <source>
        <dbReference type="PROSITE" id="PS50850"/>
    </source>
</evidence>
<feature type="transmembrane region" description="Helical" evidence="7">
    <location>
        <begin position="171"/>
        <end position="191"/>
    </location>
</feature>
<evidence type="ECO:0000256" key="7">
    <source>
        <dbReference type="SAM" id="Phobius"/>
    </source>
</evidence>
<feature type="domain" description="Major facilitator superfamily (MFS) profile" evidence="8">
    <location>
        <begin position="35"/>
        <end position="488"/>
    </location>
</feature>
<keyword evidence="10" id="KW-1185">Reference proteome</keyword>
<dbReference type="InterPro" id="IPR036259">
    <property type="entry name" value="MFS_trans_sf"/>
</dbReference>
<feature type="transmembrane region" description="Helical" evidence="7">
    <location>
        <begin position="298"/>
        <end position="316"/>
    </location>
</feature>
<dbReference type="PANTHER" id="PTHR48022:SF10">
    <property type="entry name" value="MAJOR FACILITATOR SUPERFAMILY (MFS) PROFILE DOMAIN-CONTAINING PROTEIN"/>
    <property type="match status" value="1"/>
</dbReference>
<dbReference type="EMBL" id="JAUEPP010000005">
    <property type="protein sequence ID" value="KAK3343349.1"/>
    <property type="molecule type" value="Genomic_DNA"/>
</dbReference>
<evidence type="ECO:0000256" key="2">
    <source>
        <dbReference type="ARBA" id="ARBA00010992"/>
    </source>
</evidence>
<dbReference type="InterPro" id="IPR020846">
    <property type="entry name" value="MFS_dom"/>
</dbReference>
<name>A0AAE0JF60_9PEZI</name>
<keyword evidence="5 7" id="KW-0472">Membrane</keyword>
<feature type="compositionally biased region" description="Basic and acidic residues" evidence="6">
    <location>
        <begin position="1"/>
        <end position="10"/>
    </location>
</feature>
<dbReference type="InterPro" id="IPR005829">
    <property type="entry name" value="Sugar_transporter_CS"/>
</dbReference>
<dbReference type="PANTHER" id="PTHR48022">
    <property type="entry name" value="PLASTIDIC GLUCOSE TRANSPORTER 4"/>
    <property type="match status" value="1"/>
</dbReference>
<evidence type="ECO:0000256" key="1">
    <source>
        <dbReference type="ARBA" id="ARBA00004141"/>
    </source>
</evidence>
<dbReference type="PROSITE" id="PS50850">
    <property type="entry name" value="MFS"/>
    <property type="match status" value="1"/>
</dbReference>
<keyword evidence="4 7" id="KW-1133">Transmembrane helix</keyword>
<dbReference type="Gene3D" id="1.20.1250.20">
    <property type="entry name" value="MFS general substrate transporter like domains"/>
    <property type="match status" value="1"/>
</dbReference>
<proteinExistence type="inferred from homology"/>
<accession>A0AAE0JF60</accession>
<feature type="transmembrane region" description="Helical" evidence="7">
    <location>
        <begin position="137"/>
        <end position="159"/>
    </location>
</feature>
<feature type="transmembrane region" description="Helical" evidence="7">
    <location>
        <begin position="395"/>
        <end position="418"/>
    </location>
</feature>
<feature type="compositionally biased region" description="Polar residues" evidence="6">
    <location>
        <begin position="560"/>
        <end position="579"/>
    </location>
</feature>
<comment type="subcellular location">
    <subcellularLocation>
        <location evidence="1">Membrane</location>
        <topology evidence="1">Multi-pass membrane protein</topology>
    </subcellularLocation>
</comment>
<evidence type="ECO:0000313" key="9">
    <source>
        <dbReference type="EMBL" id="KAK3343349.1"/>
    </source>
</evidence>
<evidence type="ECO:0000256" key="6">
    <source>
        <dbReference type="SAM" id="MobiDB-lite"/>
    </source>
</evidence>
<evidence type="ECO:0000256" key="3">
    <source>
        <dbReference type="ARBA" id="ARBA00022692"/>
    </source>
</evidence>
<dbReference type="GO" id="GO:0005351">
    <property type="term" value="F:carbohydrate:proton symporter activity"/>
    <property type="evidence" value="ECO:0007669"/>
    <property type="project" value="TreeGrafter"/>
</dbReference>
<feature type="region of interest" description="Disordered" evidence="6">
    <location>
        <begin position="557"/>
        <end position="590"/>
    </location>
</feature>
<reference evidence="9" key="1">
    <citation type="journal article" date="2023" name="Mol. Phylogenet. Evol.">
        <title>Genome-scale phylogeny and comparative genomics of the fungal order Sordariales.</title>
        <authorList>
            <person name="Hensen N."/>
            <person name="Bonometti L."/>
            <person name="Westerberg I."/>
            <person name="Brannstrom I.O."/>
            <person name="Guillou S."/>
            <person name="Cros-Aarteil S."/>
            <person name="Calhoun S."/>
            <person name="Haridas S."/>
            <person name="Kuo A."/>
            <person name="Mondo S."/>
            <person name="Pangilinan J."/>
            <person name="Riley R."/>
            <person name="LaButti K."/>
            <person name="Andreopoulos B."/>
            <person name="Lipzen A."/>
            <person name="Chen C."/>
            <person name="Yan M."/>
            <person name="Daum C."/>
            <person name="Ng V."/>
            <person name="Clum A."/>
            <person name="Steindorff A."/>
            <person name="Ohm R.A."/>
            <person name="Martin F."/>
            <person name="Silar P."/>
            <person name="Natvig D.O."/>
            <person name="Lalanne C."/>
            <person name="Gautier V."/>
            <person name="Ament-Velasquez S.L."/>
            <person name="Kruys A."/>
            <person name="Hutchinson M.I."/>
            <person name="Powell A.J."/>
            <person name="Barry K."/>
            <person name="Miller A.N."/>
            <person name="Grigoriev I.V."/>
            <person name="Debuchy R."/>
            <person name="Gladieux P."/>
            <person name="Hiltunen Thoren M."/>
            <person name="Johannesson H."/>
        </authorList>
    </citation>
    <scope>NUCLEOTIDE SEQUENCE</scope>
    <source>
        <strain evidence="9">CBS 560.94</strain>
    </source>
</reference>
<dbReference type="FunFam" id="1.20.1250.20:FF:000078">
    <property type="entry name" value="MFS maltose transporter, putative"/>
    <property type="match status" value="1"/>
</dbReference>
<reference evidence="9" key="2">
    <citation type="submission" date="2023-06" db="EMBL/GenBank/DDBJ databases">
        <authorList>
            <consortium name="Lawrence Berkeley National Laboratory"/>
            <person name="Haridas S."/>
            <person name="Hensen N."/>
            <person name="Bonometti L."/>
            <person name="Westerberg I."/>
            <person name="Brannstrom I.O."/>
            <person name="Guillou S."/>
            <person name="Cros-Aarteil S."/>
            <person name="Calhoun S."/>
            <person name="Kuo A."/>
            <person name="Mondo S."/>
            <person name="Pangilinan J."/>
            <person name="Riley R."/>
            <person name="Labutti K."/>
            <person name="Andreopoulos B."/>
            <person name="Lipzen A."/>
            <person name="Chen C."/>
            <person name="Yanf M."/>
            <person name="Daum C."/>
            <person name="Ng V."/>
            <person name="Clum A."/>
            <person name="Steindorff A."/>
            <person name="Ohm R."/>
            <person name="Martin F."/>
            <person name="Silar P."/>
            <person name="Natvig D."/>
            <person name="Lalanne C."/>
            <person name="Gautier V."/>
            <person name="Ament-Velasquez S.L."/>
            <person name="Kruys A."/>
            <person name="Hutchinson M.I."/>
            <person name="Powell A.J."/>
            <person name="Barry K."/>
            <person name="Miller A.N."/>
            <person name="Grigoriev I.V."/>
            <person name="Debuchy R."/>
            <person name="Gladieux P."/>
            <person name="Thoren M.H."/>
            <person name="Johannesson H."/>
        </authorList>
    </citation>
    <scope>NUCLEOTIDE SEQUENCE</scope>
    <source>
        <strain evidence="9">CBS 560.94</strain>
    </source>
</reference>
<feature type="transmembrane region" description="Helical" evidence="7">
    <location>
        <begin position="83"/>
        <end position="102"/>
    </location>
</feature>
<protein>
    <recommendedName>
        <fullName evidence="8">Major facilitator superfamily (MFS) profile domain-containing protein</fullName>
    </recommendedName>
</protein>
<feature type="region of interest" description="Disordered" evidence="6">
    <location>
        <begin position="1"/>
        <end position="22"/>
    </location>
</feature>
<dbReference type="InterPro" id="IPR050360">
    <property type="entry name" value="MFS_Sugar_Transporters"/>
</dbReference>
<feature type="transmembrane region" description="Helical" evidence="7">
    <location>
        <begin position="430"/>
        <end position="454"/>
    </location>
</feature>
<dbReference type="SUPFAM" id="SSF103473">
    <property type="entry name" value="MFS general substrate transporter"/>
    <property type="match status" value="1"/>
</dbReference>
<organism evidence="9 10">
    <name type="scientific">Neurospora tetraspora</name>
    <dbReference type="NCBI Taxonomy" id="94610"/>
    <lineage>
        <taxon>Eukaryota</taxon>
        <taxon>Fungi</taxon>
        <taxon>Dikarya</taxon>
        <taxon>Ascomycota</taxon>
        <taxon>Pezizomycotina</taxon>
        <taxon>Sordariomycetes</taxon>
        <taxon>Sordariomycetidae</taxon>
        <taxon>Sordariales</taxon>
        <taxon>Sordariaceae</taxon>
        <taxon>Neurospora</taxon>
    </lineage>
</organism>
<dbReference type="PROSITE" id="PS00217">
    <property type="entry name" value="SUGAR_TRANSPORT_2"/>
    <property type="match status" value="1"/>
</dbReference>
<dbReference type="Pfam" id="PF00083">
    <property type="entry name" value="Sugar_tr"/>
    <property type="match status" value="1"/>
</dbReference>
<feature type="transmembrane region" description="Helical" evidence="7">
    <location>
        <begin position="364"/>
        <end position="383"/>
    </location>
</feature>
<feature type="transmembrane region" description="Helical" evidence="7">
    <location>
        <begin position="203"/>
        <end position="225"/>
    </location>
</feature>
<sequence>MTTEEKDKDSMGPPSPTVDKLPETSLWTNSKCLLICALVSLANMQYGLDSACLAALQAMPGFLKVFGYPDPSAPGGYGIGHTFQQLLSSFLTLGSLLSTLFAGPFSHLYGRRPALLLACFLTALGTAIQIGTSSAAALYVGRIILGIGNGFLVTFSNIYCAEVAPPHLRGVMVALFSEWVCVGSVLGAVVTNATKGWLGKGSWRVPLGVLFVVPVVLSAGVWWVVPESPRWEVSRGRYQEGRRALERLRAVGEDDKEGQERLEVEWVEMVKGIEEEKRLASTAGPLDMFRGSDLRRTLLCFGVIATQAGSGSWFYISYSTYFMIVSGLPVDLSFKYSIMKTCIRFVGVNVGMYLMRYVMGRRTLMTTGAVVQGMFMLGMAISATTEAGTRRARDSLIACSALFNFAYNAFVGIASYPVATELVSTRLRSYTVGAAISLGYFLAWLTSFCSPYFINPENMNWGAKYGYIWAGSNFCCALFFFFFLPELKGRALEEIDELFERRVPAWKFKSAETSIVSEAIKERGEVGEDGEKPATVRDCRGAREGVYMQTDANAIMPQPKSITSRNNATGNRKTTNKATPSPPQSHLYLY</sequence>
<dbReference type="RefSeq" id="XP_062681142.1">
    <property type="nucleotide sequence ID" value="XM_062828378.1"/>
</dbReference>